<organism evidence="3">
    <name type="scientific">Caenorhabditis brenneri</name>
    <name type="common">Nematode worm</name>
    <dbReference type="NCBI Taxonomy" id="135651"/>
    <lineage>
        <taxon>Eukaryota</taxon>
        <taxon>Metazoa</taxon>
        <taxon>Ecdysozoa</taxon>
        <taxon>Nematoda</taxon>
        <taxon>Chromadorea</taxon>
        <taxon>Rhabditida</taxon>
        <taxon>Rhabditina</taxon>
        <taxon>Rhabditomorpha</taxon>
        <taxon>Rhabditoidea</taxon>
        <taxon>Rhabditidae</taxon>
        <taxon>Peloderinae</taxon>
        <taxon>Caenorhabditis</taxon>
    </lineage>
</organism>
<proteinExistence type="predicted"/>
<dbReference type="OMA" id="KNHHIAN"/>
<feature type="chain" id="PRO_5003404378" evidence="1">
    <location>
        <begin position="19"/>
        <end position="283"/>
    </location>
</feature>
<dbReference type="InParanoid" id="G0MR81"/>
<gene>
    <name evidence="2" type="ORF">CAEBREN_09043</name>
</gene>
<dbReference type="AlphaFoldDB" id="G0MR81"/>
<dbReference type="HOGENOM" id="CLU_984254_0_0_1"/>
<dbReference type="eggNOG" id="ENOG502TJQD">
    <property type="taxonomic scope" value="Eukaryota"/>
</dbReference>
<protein>
    <submittedName>
        <fullName evidence="2">Uncharacterized protein</fullName>
    </submittedName>
</protein>
<dbReference type="Proteomes" id="UP000008068">
    <property type="component" value="Unassembled WGS sequence"/>
</dbReference>
<feature type="signal peptide" evidence="1">
    <location>
        <begin position="1"/>
        <end position="18"/>
    </location>
</feature>
<keyword evidence="3" id="KW-1185">Reference proteome</keyword>
<reference evidence="3" key="1">
    <citation type="submission" date="2011-07" db="EMBL/GenBank/DDBJ databases">
        <authorList>
            <consortium name="Caenorhabditis brenneri Sequencing and Analysis Consortium"/>
            <person name="Wilson R.K."/>
        </authorList>
    </citation>
    <scope>NUCLEOTIDE SEQUENCE [LARGE SCALE GENOMIC DNA]</scope>
    <source>
        <strain evidence="3">PB2801</strain>
    </source>
</reference>
<dbReference type="OrthoDB" id="5905862at2759"/>
<keyword evidence="1" id="KW-0732">Signal</keyword>
<dbReference type="EMBL" id="GL379808">
    <property type="protein sequence ID" value="EGT42097.1"/>
    <property type="molecule type" value="Genomic_DNA"/>
</dbReference>
<evidence type="ECO:0000256" key="1">
    <source>
        <dbReference type="SAM" id="SignalP"/>
    </source>
</evidence>
<accession>G0MR81</accession>
<evidence type="ECO:0000313" key="3">
    <source>
        <dbReference type="Proteomes" id="UP000008068"/>
    </source>
</evidence>
<name>G0MR81_CAEBE</name>
<sequence>MKIFLLGCLIAHATMVIGVFLTPNRTCLRDINDARAEFAKNHHIANMNELKYERVFEKAIMGGPTNNSACSPPVLGHDHAMEVFWNLKRNDMLAVQLLSAPDRTIVACLKQHCAETGEDVVSVIVDTSMVQAINGTPGTKCSTFRTKRLNGLCALRRGYRRKFLGQMVDTFTGVVKDLGRVCTKAATGMANSVVAKFNQELQNAGANIVNRIKDVPKDFLKKHMKKIVVGGGCSIGGSVGGAIGTAVAPGFGTAAGTLAGAWLGEMIGQEIESQVSSQIDKVK</sequence>
<evidence type="ECO:0000313" key="2">
    <source>
        <dbReference type="EMBL" id="EGT42097.1"/>
    </source>
</evidence>